<dbReference type="GO" id="GO:1901135">
    <property type="term" value="P:carbohydrate derivative metabolic process"/>
    <property type="evidence" value="ECO:0007669"/>
    <property type="project" value="InterPro"/>
</dbReference>
<organism evidence="1 2">
    <name type="scientific">Mycolicibacillus trivialis</name>
    <dbReference type="NCBI Taxonomy" id="1798"/>
    <lineage>
        <taxon>Bacteria</taxon>
        <taxon>Bacillati</taxon>
        <taxon>Actinomycetota</taxon>
        <taxon>Actinomycetes</taxon>
        <taxon>Mycobacteriales</taxon>
        <taxon>Mycobacteriaceae</taxon>
        <taxon>Mycolicibacillus</taxon>
    </lineage>
</organism>
<dbReference type="InterPro" id="IPR046348">
    <property type="entry name" value="SIS_dom_sf"/>
</dbReference>
<dbReference type="EMBL" id="LQPZ01000037">
    <property type="protein sequence ID" value="ORX01384.1"/>
    <property type="molecule type" value="Genomic_DNA"/>
</dbReference>
<accession>A0A1X2EGJ0</accession>
<comment type="caution">
    <text evidence="1">The sequence shown here is derived from an EMBL/GenBank/DDBJ whole genome shotgun (WGS) entry which is preliminary data.</text>
</comment>
<name>A0A1X2EGJ0_9MYCO</name>
<sequence>MTASHAAIDLDDGDDLLAADTDGLLRAVAMAGAQVRAAAAAVEEGALAALGGEPARTLIHLAGRGCAGTAGALLAATQSGSVATPLVQAAEVPPWIGPLDVLVVAGDDPGDPALVTGAATAARRGARVLIAAPYEGPLRDAAAGRAAVLAPRIPVPDEFRLPGHLAAGLAAIGVVDPRSRTDLAALADVLDEEALRDGPGREVFTNPAKNLVERLTGRAVALAGDDPVGLALARHGSATLLRVAGIAAGVGGLGDAIAAQRSAPTASIFHDDQIDGPAPRRPRVLALALAEHRMVVAARIGGLDDVDLVTADVDPATAGDADAAAGAGRAPAEQQAAVLAVRLELAAVYLRLSGERRG</sequence>
<dbReference type="OrthoDB" id="4772742at2"/>
<dbReference type="GO" id="GO:0097367">
    <property type="term" value="F:carbohydrate derivative binding"/>
    <property type="evidence" value="ECO:0007669"/>
    <property type="project" value="InterPro"/>
</dbReference>
<gene>
    <name evidence="1" type="ORF">AWC30_13430</name>
</gene>
<proteinExistence type="predicted"/>
<dbReference type="SUPFAM" id="SSF53697">
    <property type="entry name" value="SIS domain"/>
    <property type="match status" value="1"/>
</dbReference>
<keyword evidence="2" id="KW-1185">Reference proteome</keyword>
<reference evidence="1 2" key="1">
    <citation type="submission" date="2016-01" db="EMBL/GenBank/DDBJ databases">
        <title>The new phylogeny of the genus Mycobacterium.</title>
        <authorList>
            <person name="Tarcisio F."/>
            <person name="Conor M."/>
            <person name="Antonella G."/>
            <person name="Elisabetta G."/>
            <person name="Giulia F.S."/>
            <person name="Sara T."/>
            <person name="Anna F."/>
            <person name="Clotilde B."/>
            <person name="Roberto B."/>
            <person name="Veronica D.S."/>
            <person name="Fabio R."/>
            <person name="Monica P."/>
            <person name="Olivier J."/>
            <person name="Enrico T."/>
            <person name="Nicola S."/>
        </authorList>
    </citation>
    <scope>NUCLEOTIDE SEQUENCE [LARGE SCALE GENOMIC DNA]</scope>
    <source>
        <strain evidence="1 2">DSM 44153</strain>
    </source>
</reference>
<dbReference type="Proteomes" id="UP000193090">
    <property type="component" value="Unassembled WGS sequence"/>
</dbReference>
<dbReference type="AlphaFoldDB" id="A0A1X2EGJ0"/>
<protein>
    <submittedName>
        <fullName evidence="1">TobH protein</fullName>
    </submittedName>
</protein>
<evidence type="ECO:0000313" key="2">
    <source>
        <dbReference type="Proteomes" id="UP000193090"/>
    </source>
</evidence>
<dbReference type="RefSeq" id="WP_085110707.1">
    <property type="nucleotide sequence ID" value="NZ_LQPZ01000037.1"/>
</dbReference>
<dbReference type="STRING" id="1798.AWC30_13430"/>
<evidence type="ECO:0000313" key="1">
    <source>
        <dbReference type="EMBL" id="ORX01384.1"/>
    </source>
</evidence>